<evidence type="ECO:0000256" key="2">
    <source>
        <dbReference type="ARBA" id="ARBA00023315"/>
    </source>
</evidence>
<reference evidence="5 6" key="1">
    <citation type="submission" date="2015-08" db="EMBL/GenBank/DDBJ databases">
        <title>Draft genome sequence of cellulolytic and xylanolytic Paenibacillus sp. A59, isolated from a decaying forest soil from Patagonia, Argentina.</title>
        <authorList>
            <person name="Ghio S."/>
            <person name="Caceres A.M."/>
            <person name="Talia P."/>
            <person name="Grasso D."/>
            <person name="Campos E."/>
        </authorList>
    </citation>
    <scope>NUCLEOTIDE SEQUENCE [LARGE SCALE GENOMIC DNA]</scope>
    <source>
        <strain evidence="5 6">A59</strain>
    </source>
</reference>
<evidence type="ECO:0000259" key="4">
    <source>
        <dbReference type="PROSITE" id="PS51186"/>
    </source>
</evidence>
<evidence type="ECO:0000256" key="3">
    <source>
        <dbReference type="ARBA" id="ARBA00038502"/>
    </source>
</evidence>
<dbReference type="InterPro" id="IPR000182">
    <property type="entry name" value="GNAT_dom"/>
</dbReference>
<name>A0A0M9BSS1_9BACL</name>
<feature type="domain" description="N-acetyltransferase" evidence="4">
    <location>
        <begin position="15"/>
        <end position="174"/>
    </location>
</feature>
<proteinExistence type="inferred from homology"/>
<dbReference type="PROSITE" id="PS51186">
    <property type="entry name" value="GNAT"/>
    <property type="match status" value="1"/>
</dbReference>
<dbReference type="Pfam" id="PF13302">
    <property type="entry name" value="Acetyltransf_3"/>
    <property type="match status" value="1"/>
</dbReference>
<dbReference type="InterPro" id="IPR051531">
    <property type="entry name" value="N-acetyltransferase"/>
</dbReference>
<accession>A0A0M9BSS1</accession>
<dbReference type="AlphaFoldDB" id="A0A0M9BSS1"/>
<gene>
    <name evidence="5" type="ORF">AMS66_06380</name>
</gene>
<dbReference type="Gene3D" id="3.40.630.30">
    <property type="match status" value="1"/>
</dbReference>
<evidence type="ECO:0000256" key="1">
    <source>
        <dbReference type="ARBA" id="ARBA00022679"/>
    </source>
</evidence>
<dbReference type="PATRIC" id="fig|1705561.3.peg.997"/>
<organism evidence="5 6">
    <name type="scientific">Paenibacillus xylanivorans</name>
    <dbReference type="NCBI Taxonomy" id="1705561"/>
    <lineage>
        <taxon>Bacteria</taxon>
        <taxon>Bacillati</taxon>
        <taxon>Bacillota</taxon>
        <taxon>Bacilli</taxon>
        <taxon>Bacillales</taxon>
        <taxon>Paenibacillaceae</taxon>
        <taxon>Paenibacillus</taxon>
    </lineage>
</organism>
<comment type="similarity">
    <text evidence="3">Belongs to the acetyltransferase family. RimJ subfamily.</text>
</comment>
<keyword evidence="2" id="KW-0012">Acyltransferase</keyword>
<dbReference type="RefSeq" id="WP_053779991.1">
    <property type="nucleotide sequence ID" value="NZ_LITU01000040.1"/>
</dbReference>
<dbReference type="EMBL" id="LITU01000040">
    <property type="protein sequence ID" value="KOY17402.1"/>
    <property type="molecule type" value="Genomic_DNA"/>
</dbReference>
<comment type="caution">
    <text evidence="5">The sequence shown here is derived from an EMBL/GenBank/DDBJ whole genome shotgun (WGS) entry which is preliminary data.</text>
</comment>
<sequence length="184" mass="21411">MVYDDINKTMTTERLLLRLFTKADAETVTRLCNDYNIYKSTLTLPYPYTLDCALSWIEHHSENFNADKLYEFAICDRETGDLYGAIALSNQQRYDNGELSYWVGQPFWGKGYATEAAKAILDFAFDVRKYHKVYARHFASNPASGQVIQKIGMKKEGVLVDHVKKEDRYEDLIYYGIVRNKMKE</sequence>
<dbReference type="GO" id="GO:0016747">
    <property type="term" value="F:acyltransferase activity, transferring groups other than amino-acyl groups"/>
    <property type="evidence" value="ECO:0007669"/>
    <property type="project" value="InterPro"/>
</dbReference>
<dbReference type="InterPro" id="IPR016181">
    <property type="entry name" value="Acyl_CoA_acyltransferase"/>
</dbReference>
<evidence type="ECO:0000313" key="6">
    <source>
        <dbReference type="Proteomes" id="UP000037688"/>
    </source>
</evidence>
<dbReference type="PANTHER" id="PTHR43792">
    <property type="entry name" value="GNAT FAMILY, PUTATIVE (AFU_ORTHOLOGUE AFUA_3G00765)-RELATED-RELATED"/>
    <property type="match status" value="1"/>
</dbReference>
<evidence type="ECO:0000313" key="5">
    <source>
        <dbReference type="EMBL" id="KOY17402.1"/>
    </source>
</evidence>
<dbReference type="SUPFAM" id="SSF55729">
    <property type="entry name" value="Acyl-CoA N-acyltransferases (Nat)"/>
    <property type="match status" value="1"/>
</dbReference>
<protein>
    <submittedName>
        <fullName evidence="5">Acetyltransferase</fullName>
    </submittedName>
</protein>
<keyword evidence="6" id="KW-1185">Reference proteome</keyword>
<dbReference type="PANTHER" id="PTHR43792:SF8">
    <property type="entry name" value="[RIBOSOMAL PROTEIN US5]-ALANINE N-ACETYLTRANSFERASE"/>
    <property type="match status" value="1"/>
</dbReference>
<dbReference type="Proteomes" id="UP000037688">
    <property type="component" value="Unassembled WGS sequence"/>
</dbReference>
<dbReference type="OrthoDB" id="9798081at2"/>
<keyword evidence="1 5" id="KW-0808">Transferase</keyword>